<accession>A0A8K0CSF2</accession>
<gene>
    <name evidence="1" type="ORF">ILUMI_15681</name>
</gene>
<comment type="caution">
    <text evidence="1">The sequence shown here is derived from an EMBL/GenBank/DDBJ whole genome shotgun (WGS) entry which is preliminary data.</text>
</comment>
<keyword evidence="2" id="KW-1185">Reference proteome</keyword>
<dbReference type="Proteomes" id="UP000801492">
    <property type="component" value="Unassembled WGS sequence"/>
</dbReference>
<organism evidence="1 2">
    <name type="scientific">Ignelater luminosus</name>
    <name type="common">Cucubano</name>
    <name type="synonym">Pyrophorus luminosus</name>
    <dbReference type="NCBI Taxonomy" id="2038154"/>
    <lineage>
        <taxon>Eukaryota</taxon>
        <taxon>Metazoa</taxon>
        <taxon>Ecdysozoa</taxon>
        <taxon>Arthropoda</taxon>
        <taxon>Hexapoda</taxon>
        <taxon>Insecta</taxon>
        <taxon>Pterygota</taxon>
        <taxon>Neoptera</taxon>
        <taxon>Endopterygota</taxon>
        <taxon>Coleoptera</taxon>
        <taxon>Polyphaga</taxon>
        <taxon>Elateriformia</taxon>
        <taxon>Elateroidea</taxon>
        <taxon>Elateridae</taxon>
        <taxon>Agrypninae</taxon>
        <taxon>Pyrophorini</taxon>
        <taxon>Ignelater</taxon>
    </lineage>
</organism>
<reference evidence="1" key="1">
    <citation type="submission" date="2019-08" db="EMBL/GenBank/DDBJ databases">
        <title>The genome of the North American firefly Photinus pyralis.</title>
        <authorList>
            <consortium name="Photinus pyralis genome working group"/>
            <person name="Fallon T.R."/>
            <person name="Sander Lower S.E."/>
            <person name="Weng J.-K."/>
        </authorList>
    </citation>
    <scope>NUCLEOTIDE SEQUENCE</scope>
    <source>
        <strain evidence="1">TRF0915ILg1</strain>
        <tissue evidence="1">Whole body</tissue>
    </source>
</reference>
<proteinExistence type="predicted"/>
<evidence type="ECO:0000313" key="1">
    <source>
        <dbReference type="EMBL" id="KAF2890492.1"/>
    </source>
</evidence>
<dbReference type="AlphaFoldDB" id="A0A8K0CSF2"/>
<dbReference type="EMBL" id="VTPC01051397">
    <property type="protein sequence ID" value="KAF2890492.1"/>
    <property type="molecule type" value="Genomic_DNA"/>
</dbReference>
<sequence length="241" mass="27453">MTEVVSDRSASLIVNAVLKDLGLVSTTHPSKIFDRRKITRARKKRRTDLIDMEMETKDFIISGIHFDGKRDKTLALEKTECTHHENYYGREEHIVITAEPEFRYLGHVSPTSGNANSISSSILSLLKDIPGENFNNICILEKPIQWFICLLPTNELPLRCLIHQLDRKTMDPKGFIGITKKLLDECEQMPAELPSVDLDGLSDDRKHICELALFSIPKCRNSHTVNNGIRELKVPNINFED</sequence>
<dbReference type="OrthoDB" id="7986506at2759"/>
<protein>
    <submittedName>
        <fullName evidence="1">Uncharacterized protein</fullName>
    </submittedName>
</protein>
<name>A0A8K0CSF2_IGNLU</name>
<evidence type="ECO:0000313" key="2">
    <source>
        <dbReference type="Proteomes" id="UP000801492"/>
    </source>
</evidence>